<evidence type="ECO:0000256" key="2">
    <source>
        <dbReference type="ARBA" id="ARBA00022833"/>
    </source>
</evidence>
<dbReference type="InterPro" id="IPR050072">
    <property type="entry name" value="Peptidase_M20A"/>
</dbReference>
<dbReference type="Proteomes" id="UP000886887">
    <property type="component" value="Unassembled WGS sequence"/>
</dbReference>
<dbReference type="InterPro" id="IPR001261">
    <property type="entry name" value="ArgE/DapE_CS"/>
</dbReference>
<dbReference type="PANTHER" id="PTHR43808:SF27">
    <property type="entry name" value="PROTEIN ROCB"/>
    <property type="match status" value="1"/>
</dbReference>
<gene>
    <name evidence="3" type="ORF">IAB73_10975</name>
</gene>
<dbReference type="SUPFAM" id="SSF53187">
    <property type="entry name" value="Zn-dependent exopeptidases"/>
    <property type="match status" value="1"/>
</dbReference>
<dbReference type="EMBL" id="DVFJ01000037">
    <property type="protein sequence ID" value="HIQ72716.1"/>
    <property type="molecule type" value="Genomic_DNA"/>
</dbReference>
<comment type="caution">
    <text evidence="3">The sequence shown here is derived from an EMBL/GenBank/DDBJ whole genome shotgun (WGS) entry which is preliminary data.</text>
</comment>
<keyword evidence="1" id="KW-0378">Hydrolase</keyword>
<dbReference type="AlphaFoldDB" id="A0A9D0ZBF2"/>
<dbReference type="PROSITE" id="PS00758">
    <property type="entry name" value="ARGE_DAPE_CPG2_1"/>
    <property type="match status" value="1"/>
</dbReference>
<dbReference type="Gene3D" id="3.40.630.10">
    <property type="entry name" value="Zn peptidases"/>
    <property type="match status" value="1"/>
</dbReference>
<evidence type="ECO:0000313" key="3">
    <source>
        <dbReference type="EMBL" id="HIQ72716.1"/>
    </source>
</evidence>
<dbReference type="PANTHER" id="PTHR43808">
    <property type="entry name" value="ACETYLORNITHINE DEACETYLASE"/>
    <property type="match status" value="1"/>
</dbReference>
<proteinExistence type="predicted"/>
<organism evidence="3 4">
    <name type="scientific">Candidatus Onthenecus intestinigallinarum</name>
    <dbReference type="NCBI Taxonomy" id="2840875"/>
    <lineage>
        <taxon>Bacteria</taxon>
        <taxon>Bacillati</taxon>
        <taxon>Bacillota</taxon>
        <taxon>Clostridia</taxon>
        <taxon>Eubacteriales</taxon>
        <taxon>Candidatus Onthenecus</taxon>
    </lineage>
</organism>
<evidence type="ECO:0000313" key="4">
    <source>
        <dbReference type="Proteomes" id="UP000886887"/>
    </source>
</evidence>
<dbReference type="Pfam" id="PF01546">
    <property type="entry name" value="Peptidase_M20"/>
    <property type="match status" value="1"/>
</dbReference>
<reference evidence="3" key="1">
    <citation type="submission" date="2020-10" db="EMBL/GenBank/DDBJ databases">
        <authorList>
            <person name="Gilroy R."/>
        </authorList>
    </citation>
    <scope>NUCLEOTIDE SEQUENCE</scope>
    <source>
        <strain evidence="3">ChiSxjej2B14-6234</strain>
    </source>
</reference>
<sequence length="541" mass="58948">MNAERMMQNLLALCAVPSVSHTPGERALPAALREMLMQIPYFCAHPDDVRVLPVSQRAEDGEMVFALLRADAGVRRTVMLLSHFDVVGVDEYGALAQAAFDPQAYTRRLRAGEMRLPDTALEDLQSGNYLFGRGVCDMKWGIAADIELLYDFSQASGAPACNLLLVSVPDEERNSCGMIGAVEYLERYAQENGLDIAACVVSEPNISPERDDTVRVMHVGTAGKLMPAVYCFGKETHVGEPFSGLNADLLCAAVTQEVELNPAFADAAQGVCTPAPCCLKQGDLKEAYSVQTPCAAYAYYNVITARSTPAQVMERMRAAAERAFERTLAQVEARREAYARLSGRPAPGAQFYPRVMTYAQLCDACRAAHGEAFDREMAAFLRAHADADVREASVAAVAHAHGMLPNREPLIVLFCCPPYYPHAPAAEAGSLVRRACERLCERGAQLGERLRIDPCFMGLSDMSYLSLGQDVDAGALAACFPAWGALYGLPLEQMRRLNIPFVNFGPLGKDAHRYTERVDLTYSFGKAPALLRELVSLLAQG</sequence>
<protein>
    <submittedName>
        <fullName evidence="3">M20/M25/M40 family metallo-hydrolase</fullName>
    </submittedName>
</protein>
<evidence type="ECO:0000256" key="1">
    <source>
        <dbReference type="ARBA" id="ARBA00022801"/>
    </source>
</evidence>
<dbReference type="PIRSF" id="PIRSF010386">
    <property type="entry name" value="RocB"/>
    <property type="match status" value="1"/>
</dbReference>
<reference evidence="3" key="2">
    <citation type="journal article" date="2021" name="PeerJ">
        <title>Extensive microbial diversity within the chicken gut microbiome revealed by metagenomics and culture.</title>
        <authorList>
            <person name="Gilroy R."/>
            <person name="Ravi A."/>
            <person name="Getino M."/>
            <person name="Pursley I."/>
            <person name="Horton D.L."/>
            <person name="Alikhan N.F."/>
            <person name="Baker D."/>
            <person name="Gharbi K."/>
            <person name="Hall N."/>
            <person name="Watson M."/>
            <person name="Adriaenssens E.M."/>
            <person name="Foster-Nyarko E."/>
            <person name="Jarju S."/>
            <person name="Secka A."/>
            <person name="Antonio M."/>
            <person name="Oren A."/>
            <person name="Chaudhuri R.R."/>
            <person name="La Ragione R."/>
            <person name="Hildebrand F."/>
            <person name="Pallen M.J."/>
        </authorList>
    </citation>
    <scope>NUCLEOTIDE SEQUENCE</scope>
    <source>
        <strain evidence="3">ChiSxjej2B14-6234</strain>
    </source>
</reference>
<accession>A0A9D0ZBF2</accession>
<dbReference type="GO" id="GO:0016787">
    <property type="term" value="F:hydrolase activity"/>
    <property type="evidence" value="ECO:0007669"/>
    <property type="project" value="UniProtKB-KW"/>
</dbReference>
<dbReference type="InterPro" id="IPR002933">
    <property type="entry name" value="Peptidase_M20"/>
</dbReference>
<keyword evidence="2" id="KW-0862">Zinc</keyword>
<dbReference type="InterPro" id="IPR012166">
    <property type="entry name" value="Uncharacterised_RocB"/>
</dbReference>
<name>A0A9D0ZBF2_9FIRM</name>